<reference evidence="6" key="2">
    <citation type="submission" date="2020-09" db="EMBL/GenBank/DDBJ databases">
        <authorList>
            <person name="Sun Q."/>
            <person name="Zhou Y."/>
        </authorList>
    </citation>
    <scope>NUCLEOTIDE SEQUENCE</scope>
    <source>
        <strain evidence="6">CGMCC 1.15493</strain>
    </source>
</reference>
<comment type="caution">
    <text evidence="6">The sequence shown here is derived from an EMBL/GenBank/DDBJ whole genome shotgun (WGS) entry which is preliminary data.</text>
</comment>
<organism evidence="6 7">
    <name type="scientific">Aureimonas glaciei</name>
    <dbReference type="NCBI Taxonomy" id="1776957"/>
    <lineage>
        <taxon>Bacteria</taxon>
        <taxon>Pseudomonadati</taxon>
        <taxon>Pseudomonadota</taxon>
        <taxon>Alphaproteobacteria</taxon>
        <taxon>Hyphomicrobiales</taxon>
        <taxon>Aurantimonadaceae</taxon>
        <taxon>Aureimonas</taxon>
    </lineage>
</organism>
<evidence type="ECO:0000256" key="1">
    <source>
        <dbReference type="ARBA" id="ARBA00004141"/>
    </source>
</evidence>
<protein>
    <submittedName>
        <fullName evidence="6">Membrane protein</fullName>
    </submittedName>
</protein>
<dbReference type="PANTHER" id="PTHR30249:SF0">
    <property type="entry name" value="PLASTIDAL GLYCOLATE_GLYCERATE TRANSLOCATOR 1, CHLOROPLASTIC"/>
    <property type="match status" value="1"/>
</dbReference>
<dbReference type="Pfam" id="PF04172">
    <property type="entry name" value="LrgB"/>
    <property type="match status" value="1"/>
</dbReference>
<proteinExistence type="predicted"/>
<evidence type="ECO:0000256" key="3">
    <source>
        <dbReference type="ARBA" id="ARBA00022989"/>
    </source>
</evidence>
<feature type="transmembrane region" description="Helical" evidence="5">
    <location>
        <begin position="12"/>
        <end position="35"/>
    </location>
</feature>
<evidence type="ECO:0000256" key="5">
    <source>
        <dbReference type="SAM" id="Phobius"/>
    </source>
</evidence>
<feature type="transmembrane region" description="Helical" evidence="5">
    <location>
        <begin position="103"/>
        <end position="126"/>
    </location>
</feature>
<keyword evidence="2 5" id="KW-0812">Transmembrane</keyword>
<evidence type="ECO:0000256" key="2">
    <source>
        <dbReference type="ARBA" id="ARBA00022692"/>
    </source>
</evidence>
<feature type="transmembrane region" description="Helical" evidence="5">
    <location>
        <begin position="74"/>
        <end position="91"/>
    </location>
</feature>
<accession>A0A916YCY3</accession>
<feature type="transmembrane region" description="Helical" evidence="5">
    <location>
        <begin position="212"/>
        <end position="236"/>
    </location>
</feature>
<feature type="transmembrane region" description="Helical" evidence="5">
    <location>
        <begin position="161"/>
        <end position="184"/>
    </location>
</feature>
<evidence type="ECO:0000313" key="6">
    <source>
        <dbReference type="EMBL" id="GGD39840.1"/>
    </source>
</evidence>
<evidence type="ECO:0000313" key="7">
    <source>
        <dbReference type="Proteomes" id="UP000613160"/>
    </source>
</evidence>
<feature type="transmembrane region" description="Helical" evidence="5">
    <location>
        <begin position="42"/>
        <end position="62"/>
    </location>
</feature>
<dbReference type="PANTHER" id="PTHR30249">
    <property type="entry name" value="PUTATIVE SEROTONIN TRANSPORTER"/>
    <property type="match status" value="1"/>
</dbReference>
<evidence type="ECO:0000256" key="4">
    <source>
        <dbReference type="ARBA" id="ARBA00023136"/>
    </source>
</evidence>
<dbReference type="InterPro" id="IPR007300">
    <property type="entry name" value="CidB/LrgB"/>
</dbReference>
<dbReference type="GO" id="GO:0016020">
    <property type="term" value="C:membrane"/>
    <property type="evidence" value="ECO:0007669"/>
    <property type="project" value="UniProtKB-SubCell"/>
</dbReference>
<gene>
    <name evidence="6" type="ORF">GCM10011335_48150</name>
</gene>
<comment type="subcellular location">
    <subcellularLocation>
        <location evidence="1">Membrane</location>
        <topology evidence="1">Multi-pass membrane protein</topology>
    </subcellularLocation>
</comment>
<keyword evidence="4 5" id="KW-0472">Membrane</keyword>
<name>A0A916YCY3_9HYPH</name>
<keyword evidence="3 5" id="KW-1133">Transmembrane helix</keyword>
<sequence length="240" mass="24632">MPAESLREVWVYLAATPLLSLTLTLVLYQIAFALYRRARFLALLNPVLLTVAMVVTLLTLTGTSYDTYFEGAQFIHFLLGPATVALAIPLYRQFDKVRRHAGALAASLAAGSLTAMATAVGIGALFGVDRAGLVALAPKSVTAPVAMGIAEKLGGVPSLTAVLVIATGIIGASLGPAVLDLCGIRGKAARGFAMGTAAHGIGTARALQESEIAGAFSGLAMGLNALATAIALPLLWSLLF</sequence>
<dbReference type="Proteomes" id="UP000613160">
    <property type="component" value="Unassembled WGS sequence"/>
</dbReference>
<keyword evidence="7" id="KW-1185">Reference proteome</keyword>
<reference evidence="6" key="1">
    <citation type="journal article" date="2014" name="Int. J. Syst. Evol. Microbiol.">
        <title>Complete genome sequence of Corynebacterium casei LMG S-19264T (=DSM 44701T), isolated from a smear-ripened cheese.</title>
        <authorList>
            <consortium name="US DOE Joint Genome Institute (JGI-PGF)"/>
            <person name="Walter F."/>
            <person name="Albersmeier A."/>
            <person name="Kalinowski J."/>
            <person name="Ruckert C."/>
        </authorList>
    </citation>
    <scope>NUCLEOTIDE SEQUENCE</scope>
    <source>
        <strain evidence="6">CGMCC 1.15493</strain>
    </source>
</reference>
<dbReference type="AlphaFoldDB" id="A0A916YCY3"/>
<dbReference type="EMBL" id="BMJJ01000016">
    <property type="protein sequence ID" value="GGD39840.1"/>
    <property type="molecule type" value="Genomic_DNA"/>
</dbReference>
<dbReference type="RefSeq" id="WP_188854999.1">
    <property type="nucleotide sequence ID" value="NZ_BMJJ01000016.1"/>
</dbReference>